<evidence type="ECO:0000259" key="4">
    <source>
        <dbReference type="PROSITE" id="PS50893"/>
    </source>
</evidence>
<dbReference type="InterPro" id="IPR017871">
    <property type="entry name" value="ABC_transporter-like_CS"/>
</dbReference>
<feature type="region of interest" description="Disordered" evidence="3">
    <location>
        <begin position="537"/>
        <end position="556"/>
    </location>
</feature>
<gene>
    <name evidence="5" type="ORF">Clacol_004238</name>
</gene>
<dbReference type="EMBL" id="BPWL01000004">
    <property type="protein sequence ID" value="GJJ10012.1"/>
    <property type="molecule type" value="Genomic_DNA"/>
</dbReference>
<dbReference type="Pfam" id="PF00005">
    <property type="entry name" value="ABC_tran"/>
    <property type="match status" value="1"/>
</dbReference>
<dbReference type="InterPro" id="IPR039421">
    <property type="entry name" value="Type_1_exporter"/>
</dbReference>
<evidence type="ECO:0000256" key="2">
    <source>
        <dbReference type="ARBA" id="ARBA00022840"/>
    </source>
</evidence>
<protein>
    <recommendedName>
        <fullName evidence="4">ABC transporter domain-containing protein</fullName>
    </recommendedName>
</protein>
<dbReference type="GO" id="GO:0005524">
    <property type="term" value="F:ATP binding"/>
    <property type="evidence" value="ECO:0007669"/>
    <property type="project" value="UniProtKB-KW"/>
</dbReference>
<comment type="caution">
    <text evidence="5">The sequence shown here is derived from an EMBL/GenBank/DDBJ whole genome shotgun (WGS) entry which is preliminary data.</text>
</comment>
<dbReference type="SUPFAM" id="SSF52540">
    <property type="entry name" value="P-loop containing nucleoside triphosphate hydrolases"/>
    <property type="match status" value="1"/>
</dbReference>
<keyword evidence="6" id="KW-1185">Reference proteome</keyword>
<organism evidence="5 6">
    <name type="scientific">Clathrus columnatus</name>
    <dbReference type="NCBI Taxonomy" id="1419009"/>
    <lineage>
        <taxon>Eukaryota</taxon>
        <taxon>Fungi</taxon>
        <taxon>Dikarya</taxon>
        <taxon>Basidiomycota</taxon>
        <taxon>Agaricomycotina</taxon>
        <taxon>Agaricomycetes</taxon>
        <taxon>Phallomycetidae</taxon>
        <taxon>Phallales</taxon>
        <taxon>Clathraceae</taxon>
        <taxon>Clathrus</taxon>
    </lineage>
</organism>
<dbReference type="InterPro" id="IPR003439">
    <property type="entry name" value="ABC_transporter-like_ATP-bd"/>
</dbReference>
<dbReference type="PROSITE" id="PS50893">
    <property type="entry name" value="ABC_TRANSPORTER_2"/>
    <property type="match status" value="1"/>
</dbReference>
<name>A0AAV5A8L1_9AGAM</name>
<evidence type="ECO:0000313" key="6">
    <source>
        <dbReference type="Proteomes" id="UP001050691"/>
    </source>
</evidence>
<dbReference type="PROSITE" id="PS00211">
    <property type="entry name" value="ABC_TRANSPORTER_1"/>
    <property type="match status" value="1"/>
</dbReference>
<dbReference type="PANTHER" id="PTHR24221:SF646">
    <property type="entry name" value="HAEMOLYSIN SECRETION ATP-BINDING PROTEIN"/>
    <property type="match status" value="1"/>
</dbReference>
<feature type="compositionally biased region" description="Polar residues" evidence="3">
    <location>
        <begin position="540"/>
        <end position="556"/>
    </location>
</feature>
<dbReference type="AlphaFoldDB" id="A0AAV5A8L1"/>
<dbReference type="GO" id="GO:0016887">
    <property type="term" value="F:ATP hydrolysis activity"/>
    <property type="evidence" value="ECO:0007669"/>
    <property type="project" value="InterPro"/>
</dbReference>
<keyword evidence="2" id="KW-0067">ATP-binding</keyword>
<sequence length="556" mass="63421">MTLPFTYRIEANLKFDMPTYKDSEYINRSERYLRPYRHSEEIWDQFEKLVKVCSDVTMVFSQISFLYYLLRAQPGGVWFILVSAIRPLSERKLLSGSSLSVYRPTYRLEMISLGIKKYILREWRAAVEGLGDTPEVIPTIEAEMPNGDFTAIFRRDLISHLPLMFYSYQVYLDPKAFSLSSIALMQQATSMVGEILENLFGRPHHDPIDFEWMKSLYEDPSEMNVIRDGETIYPPTDIESSNGMEVKFENVSFTYPKGKEPVLNDISFTIKKGQTVVIVGMNGSGKSTLLKLINRIYDVSSGTVYVDNQSFISYVTETVQHAMAILFQEFNHLPVSIAENIFLGCSDPDGESDADLKDINHEKTRQAIHRAAELGGSLEIIDKQKKGLDTTLYPLLAIDYKGYETASAKLKEFIEETSHYGNLSSGQWQRLALSRLFYRAAMKHVKLVAADEPSASLDPQIEYQIFSRLYELRENLGEISKNSSKLSTELKLVFKRVMKDGRLVEQGRHADLLALNAEYAKLYKVQAEAFLSDEELKESIPNTPETNTRSIDTLGE</sequence>
<dbReference type="PANTHER" id="PTHR24221">
    <property type="entry name" value="ATP-BINDING CASSETTE SUB-FAMILY B"/>
    <property type="match status" value="1"/>
</dbReference>
<evidence type="ECO:0000256" key="1">
    <source>
        <dbReference type="ARBA" id="ARBA00022741"/>
    </source>
</evidence>
<dbReference type="InterPro" id="IPR003593">
    <property type="entry name" value="AAA+_ATPase"/>
</dbReference>
<keyword evidence="1" id="KW-0547">Nucleotide-binding</keyword>
<accession>A0AAV5A8L1</accession>
<evidence type="ECO:0000313" key="5">
    <source>
        <dbReference type="EMBL" id="GJJ10012.1"/>
    </source>
</evidence>
<feature type="domain" description="ABC transporter" evidence="4">
    <location>
        <begin position="246"/>
        <end position="525"/>
    </location>
</feature>
<dbReference type="GO" id="GO:0034040">
    <property type="term" value="F:ATPase-coupled lipid transmembrane transporter activity"/>
    <property type="evidence" value="ECO:0007669"/>
    <property type="project" value="TreeGrafter"/>
</dbReference>
<dbReference type="SMART" id="SM00382">
    <property type="entry name" value="AAA"/>
    <property type="match status" value="1"/>
</dbReference>
<reference evidence="5" key="1">
    <citation type="submission" date="2021-10" db="EMBL/GenBank/DDBJ databases">
        <title>De novo Genome Assembly of Clathrus columnatus (Basidiomycota, Fungi) Using Illumina and Nanopore Sequence Data.</title>
        <authorList>
            <person name="Ogiso-Tanaka E."/>
            <person name="Itagaki H."/>
            <person name="Hosoya T."/>
            <person name="Hosaka K."/>
        </authorList>
    </citation>
    <scope>NUCLEOTIDE SEQUENCE</scope>
    <source>
        <strain evidence="5">MO-923</strain>
    </source>
</reference>
<dbReference type="Gene3D" id="3.40.50.300">
    <property type="entry name" value="P-loop containing nucleotide triphosphate hydrolases"/>
    <property type="match status" value="1"/>
</dbReference>
<evidence type="ECO:0000256" key="3">
    <source>
        <dbReference type="SAM" id="MobiDB-lite"/>
    </source>
</evidence>
<dbReference type="InterPro" id="IPR027417">
    <property type="entry name" value="P-loop_NTPase"/>
</dbReference>
<dbReference type="Proteomes" id="UP001050691">
    <property type="component" value="Unassembled WGS sequence"/>
</dbReference>
<proteinExistence type="predicted"/>